<evidence type="ECO:0000313" key="5">
    <source>
        <dbReference type="EMBL" id="NEY71613.1"/>
    </source>
</evidence>
<dbReference type="PANTHER" id="PTHR22572">
    <property type="entry name" value="SUGAR-1-PHOSPHATE GUANYL TRANSFERASE"/>
    <property type="match status" value="1"/>
</dbReference>
<dbReference type="InterPro" id="IPR050486">
    <property type="entry name" value="Mannose-1P_guanyltransferase"/>
</dbReference>
<dbReference type="SUPFAM" id="SSF53448">
    <property type="entry name" value="Nucleotide-diphospho-sugar transferases"/>
    <property type="match status" value="1"/>
</dbReference>
<sequence>MKAVILAGGEGKRMRPLTSTIPKPMLPFFQKPVLEYIIKYLRNQAITEIMIITNNSCPSIQKYFQRGEQWGVSLQYIYEDKPMGTAGCLKSLEAFIYDDKPLFVINGDIITDVKISEAIAFHEKNKSLLTILATKVKNPKPFGIIDCEENGRVRRYLEKPSIGEIYSCLVNMGMYIIQPELLQFITNKYECDMSHDLVPLLLSMNQPVYCFEGIGYWADIGSVSQYKQSHFDVLVGAVNVKLPISEVLPGIIIGKNVVIEEGATIKSPVFIGDRTIIKTGSLIGKNTIIGSDCIVTESVTIDHSIVWENVYIGPSCEVSNSIIANDSIITKKVKIRRESVIGENCEINREIAPEMLVKPYSKLTN</sequence>
<accession>A0A6M0Q5R7</accession>
<gene>
    <name evidence="5" type="ORF">G4D63_07625</name>
</gene>
<evidence type="ECO:0000313" key="6">
    <source>
        <dbReference type="Proteomes" id="UP000481043"/>
    </source>
</evidence>
<keyword evidence="2" id="KW-0963">Cytoplasm</keyword>
<dbReference type="AlphaFoldDB" id="A0A6M0Q5R7"/>
<evidence type="ECO:0000256" key="2">
    <source>
        <dbReference type="ARBA" id="ARBA00022490"/>
    </source>
</evidence>
<evidence type="ECO:0000256" key="1">
    <source>
        <dbReference type="ARBA" id="ARBA00004514"/>
    </source>
</evidence>
<organism evidence="5 6">
    <name type="scientific">Bacillus mesophilus</name>
    <dbReference type="NCBI Taxonomy" id="1808955"/>
    <lineage>
        <taxon>Bacteria</taxon>
        <taxon>Bacillati</taxon>
        <taxon>Bacillota</taxon>
        <taxon>Bacilli</taxon>
        <taxon>Bacillales</taxon>
        <taxon>Bacillaceae</taxon>
        <taxon>Bacillus</taxon>
    </lineage>
</organism>
<dbReference type="Proteomes" id="UP000481043">
    <property type="component" value="Unassembled WGS sequence"/>
</dbReference>
<comment type="subcellular location">
    <subcellularLocation>
        <location evidence="1">Cytoplasm</location>
        <location evidence="1">Cytosol</location>
    </subcellularLocation>
</comment>
<dbReference type="InterPro" id="IPR029044">
    <property type="entry name" value="Nucleotide-diphossugar_trans"/>
</dbReference>
<name>A0A6M0Q5R7_9BACI</name>
<dbReference type="RefSeq" id="WP_163179053.1">
    <property type="nucleotide sequence ID" value="NZ_JAAIWM010000002.1"/>
</dbReference>
<dbReference type="Pfam" id="PF25084">
    <property type="entry name" value="LbH_EIF2B"/>
    <property type="match status" value="1"/>
</dbReference>
<evidence type="ECO:0000259" key="4">
    <source>
        <dbReference type="Pfam" id="PF25084"/>
    </source>
</evidence>
<proteinExistence type="predicted"/>
<dbReference type="Gene3D" id="3.90.550.10">
    <property type="entry name" value="Spore Coat Polysaccharide Biosynthesis Protein SpsA, Chain A"/>
    <property type="match status" value="1"/>
</dbReference>
<dbReference type="EMBL" id="JAAIWM010000002">
    <property type="protein sequence ID" value="NEY71613.1"/>
    <property type="molecule type" value="Genomic_DNA"/>
</dbReference>
<dbReference type="CDD" id="cd04181">
    <property type="entry name" value="NTP_transferase"/>
    <property type="match status" value="1"/>
</dbReference>
<protein>
    <submittedName>
        <fullName evidence="5">NDP-sugar synthase</fullName>
    </submittedName>
</protein>
<feature type="domain" description="EIF2B subunit epsilon/gamma LbH" evidence="4">
    <location>
        <begin position="254"/>
        <end position="351"/>
    </location>
</feature>
<dbReference type="Gene3D" id="2.160.10.10">
    <property type="entry name" value="Hexapeptide repeat proteins"/>
    <property type="match status" value="1"/>
</dbReference>
<feature type="domain" description="Nucleotidyl transferase" evidence="3">
    <location>
        <begin position="2"/>
        <end position="230"/>
    </location>
</feature>
<evidence type="ECO:0000259" key="3">
    <source>
        <dbReference type="Pfam" id="PF00483"/>
    </source>
</evidence>
<reference evidence="5 6" key="1">
    <citation type="submission" date="2020-02" db="EMBL/GenBank/DDBJ databases">
        <title>Bacillus aquiflavi sp. nov., isolated from yellow water of strong flavor Chinese baijiu in Yibin region of China.</title>
        <authorList>
            <person name="Xie J."/>
        </authorList>
    </citation>
    <scope>NUCLEOTIDE SEQUENCE [LARGE SCALE GENOMIC DNA]</scope>
    <source>
        <strain evidence="5 6">SA4</strain>
    </source>
</reference>
<comment type="caution">
    <text evidence="5">The sequence shown here is derived from an EMBL/GenBank/DDBJ whole genome shotgun (WGS) entry which is preliminary data.</text>
</comment>
<keyword evidence="6" id="KW-1185">Reference proteome</keyword>
<dbReference type="InterPro" id="IPR056764">
    <property type="entry name" value="LbH_EIF2B3/5"/>
</dbReference>
<dbReference type="InterPro" id="IPR005835">
    <property type="entry name" value="NTP_transferase_dom"/>
</dbReference>
<dbReference type="Pfam" id="PF00483">
    <property type="entry name" value="NTP_transferase"/>
    <property type="match status" value="1"/>
</dbReference>